<evidence type="ECO:0000256" key="2">
    <source>
        <dbReference type="SAM" id="Phobius"/>
    </source>
</evidence>
<feature type="compositionally biased region" description="Polar residues" evidence="1">
    <location>
        <begin position="335"/>
        <end position="345"/>
    </location>
</feature>
<feature type="region of interest" description="Disordered" evidence="1">
    <location>
        <begin position="1"/>
        <end position="79"/>
    </location>
</feature>
<evidence type="ECO:0000313" key="3">
    <source>
        <dbReference type="EMBL" id="KAK3232854.1"/>
    </source>
</evidence>
<sequence>MGRARRQAATTASNTLRQVQINQAGSERTFPGRDAKIPEVASRGRQIPSADSTGSEDNSEDLRKHVRAQQNRDRQKEQSHLSQVGHILDILQTDIKSRTLYIALALQLCLFMFYLFVIGLQFRQLGAYEMISSITSSTAPPQHGGPTLDFLTWLKTQVFYIWTEPFCGDGVCQSPTEVPSFGRFGCKADCGPEPGVLPILVYIEADFSKLALPQHVIGILWKRVRWNVCTRDDDMLPEICWYKADRHLSGPKSRALEEVSLRRGDWYIRVVRDNLGMLRGRVMDVSNTNHHEQIVTLPSWEPCTANRPAPPSGGAPASSRHLLLPTLEPEVQPPVRSQTQLGGNTSMASDLSSPLAASSAAHATSTIAATPSWAQYMHLLPLKSDIELTALPHIQALSQGSSGAKKCATENITAPKERSECMRAQTTTFSNAKFSAALSDPRNITNSLFREHQSAPSSPLNGTSHSPDLAPAFTAKQNIGDELIVGTNKLMFQAASYLVRYNADDTALWNSQTAGKGATRAILQTTGAPTVSVCGRRDGDGTWTRFRLSD</sequence>
<accession>A0AAE0ELX4</accession>
<dbReference type="AlphaFoldDB" id="A0AAE0ELX4"/>
<evidence type="ECO:0000256" key="1">
    <source>
        <dbReference type="SAM" id="MobiDB-lite"/>
    </source>
</evidence>
<feature type="region of interest" description="Disordered" evidence="1">
    <location>
        <begin position="451"/>
        <end position="471"/>
    </location>
</feature>
<feature type="compositionally biased region" description="Polar residues" evidence="1">
    <location>
        <begin position="451"/>
        <end position="466"/>
    </location>
</feature>
<dbReference type="Proteomes" id="UP001190700">
    <property type="component" value="Unassembled WGS sequence"/>
</dbReference>
<name>A0AAE0ELX4_9CHLO</name>
<gene>
    <name evidence="3" type="ORF">CYMTET_56820</name>
</gene>
<keyword evidence="2" id="KW-0472">Membrane</keyword>
<feature type="region of interest" description="Disordered" evidence="1">
    <location>
        <begin position="329"/>
        <end position="351"/>
    </location>
</feature>
<keyword evidence="2" id="KW-0812">Transmembrane</keyword>
<feature type="compositionally biased region" description="Polar residues" evidence="1">
    <location>
        <begin position="8"/>
        <end position="26"/>
    </location>
</feature>
<dbReference type="InterPro" id="IPR036426">
    <property type="entry name" value="Bulb-type_lectin_dom_sf"/>
</dbReference>
<keyword evidence="4" id="KW-1185">Reference proteome</keyword>
<dbReference type="EMBL" id="LGRX02035868">
    <property type="protein sequence ID" value="KAK3232854.1"/>
    <property type="molecule type" value="Genomic_DNA"/>
</dbReference>
<comment type="caution">
    <text evidence="3">The sequence shown here is derived from an EMBL/GenBank/DDBJ whole genome shotgun (WGS) entry which is preliminary data.</text>
</comment>
<protein>
    <submittedName>
        <fullName evidence="3">Uncharacterized protein</fullName>
    </submittedName>
</protein>
<keyword evidence="2" id="KW-1133">Transmembrane helix</keyword>
<dbReference type="SUPFAM" id="SSF51110">
    <property type="entry name" value="alpha-D-mannose-specific plant lectins"/>
    <property type="match status" value="1"/>
</dbReference>
<organism evidence="3 4">
    <name type="scientific">Cymbomonas tetramitiformis</name>
    <dbReference type="NCBI Taxonomy" id="36881"/>
    <lineage>
        <taxon>Eukaryota</taxon>
        <taxon>Viridiplantae</taxon>
        <taxon>Chlorophyta</taxon>
        <taxon>Pyramimonadophyceae</taxon>
        <taxon>Pyramimonadales</taxon>
        <taxon>Pyramimonadaceae</taxon>
        <taxon>Cymbomonas</taxon>
    </lineage>
</organism>
<evidence type="ECO:0000313" key="4">
    <source>
        <dbReference type="Proteomes" id="UP001190700"/>
    </source>
</evidence>
<proteinExistence type="predicted"/>
<dbReference type="Gene3D" id="2.90.10.10">
    <property type="entry name" value="Bulb-type lectin domain"/>
    <property type="match status" value="1"/>
</dbReference>
<reference evidence="3 4" key="1">
    <citation type="journal article" date="2015" name="Genome Biol. Evol.">
        <title>Comparative Genomics of a Bacterivorous Green Alga Reveals Evolutionary Causalities and Consequences of Phago-Mixotrophic Mode of Nutrition.</title>
        <authorList>
            <person name="Burns J.A."/>
            <person name="Paasch A."/>
            <person name="Narechania A."/>
            <person name="Kim E."/>
        </authorList>
    </citation>
    <scope>NUCLEOTIDE SEQUENCE [LARGE SCALE GENOMIC DNA]</scope>
    <source>
        <strain evidence="3 4">PLY_AMNH</strain>
    </source>
</reference>
<feature type="transmembrane region" description="Helical" evidence="2">
    <location>
        <begin position="100"/>
        <end position="122"/>
    </location>
</feature>
<feature type="compositionally biased region" description="Basic and acidic residues" evidence="1">
    <location>
        <begin position="70"/>
        <end position="79"/>
    </location>
</feature>